<dbReference type="GO" id="GO:0005759">
    <property type="term" value="C:mitochondrial matrix"/>
    <property type="evidence" value="ECO:0007669"/>
    <property type="project" value="UniProtKB-ARBA"/>
</dbReference>
<dbReference type="PANTHER" id="PTHR43261">
    <property type="entry name" value="TRANSLATION ELONGATION FACTOR G-RELATED"/>
    <property type="match status" value="1"/>
</dbReference>
<evidence type="ECO:0000259" key="7">
    <source>
        <dbReference type="PROSITE" id="PS51722"/>
    </source>
</evidence>
<comment type="similarity">
    <text evidence="5">Belongs to the TRAFAC class translation factor GTPase superfamily. Classic translation factor GTPase family. EF-G/EF-2 subfamily.</text>
</comment>
<comment type="function">
    <text evidence="5">Mitochondrial GTPase that mediates the disassembly of ribosomes from messenger RNA at the termination of mitochondrial protein biosynthesis. Not involved in the GTP-dependent ribosomal translocation step during translation elongation.</text>
</comment>
<dbReference type="InterPro" id="IPR027417">
    <property type="entry name" value="P-loop_NTPase"/>
</dbReference>
<dbReference type="Pfam" id="PF14492">
    <property type="entry name" value="EFG_III"/>
    <property type="match status" value="1"/>
</dbReference>
<dbReference type="PROSITE" id="PS00301">
    <property type="entry name" value="G_TR_1"/>
    <property type="match status" value="1"/>
</dbReference>
<dbReference type="GO" id="GO:0005525">
    <property type="term" value="F:GTP binding"/>
    <property type="evidence" value="ECO:0007669"/>
    <property type="project" value="UniProtKB-UniRule"/>
</dbReference>
<evidence type="ECO:0000256" key="6">
    <source>
        <dbReference type="SAM" id="MobiDB-lite"/>
    </source>
</evidence>
<dbReference type="GO" id="GO:0003924">
    <property type="term" value="F:GTPase activity"/>
    <property type="evidence" value="ECO:0007669"/>
    <property type="project" value="UniProtKB-UniRule"/>
</dbReference>
<protein>
    <recommendedName>
        <fullName evidence="5">Ribosome-releasing factor 2, mitochondrial</fullName>
        <shortName evidence="5">RRF2mt</shortName>
    </recommendedName>
    <alternativeName>
        <fullName evidence="5">Elongation factor G 2, mitochondrial</fullName>
        <shortName evidence="5">EF-G2mt</shortName>
        <shortName evidence="5">mEF-G 2</shortName>
    </alternativeName>
</protein>
<evidence type="ECO:0000256" key="5">
    <source>
        <dbReference type="HAMAP-Rule" id="MF_03059"/>
    </source>
</evidence>
<feature type="binding site" evidence="5">
    <location>
        <begin position="127"/>
        <end position="131"/>
    </location>
    <ligand>
        <name>GTP</name>
        <dbReference type="ChEBI" id="CHEBI:37565"/>
    </ligand>
</feature>
<reference evidence="8 9" key="1">
    <citation type="journal article" date="2016" name="Proc. Natl. Acad. Sci. U.S.A.">
        <title>Comparative genomics of biotechnologically important yeasts.</title>
        <authorList>
            <person name="Riley R."/>
            <person name="Haridas S."/>
            <person name="Wolfe K.H."/>
            <person name="Lopes M.R."/>
            <person name="Hittinger C.T."/>
            <person name="Goeker M."/>
            <person name="Salamov A.A."/>
            <person name="Wisecaver J.H."/>
            <person name="Long T.M."/>
            <person name="Calvey C.H."/>
            <person name="Aerts A.L."/>
            <person name="Barry K.W."/>
            <person name="Choi C."/>
            <person name="Clum A."/>
            <person name="Coughlan A.Y."/>
            <person name="Deshpande S."/>
            <person name="Douglass A.P."/>
            <person name="Hanson S.J."/>
            <person name="Klenk H.-P."/>
            <person name="LaButti K.M."/>
            <person name="Lapidus A."/>
            <person name="Lindquist E.A."/>
            <person name="Lipzen A.M."/>
            <person name="Meier-Kolthoff J.P."/>
            <person name="Ohm R.A."/>
            <person name="Otillar R.P."/>
            <person name="Pangilinan J.L."/>
            <person name="Peng Y."/>
            <person name="Rokas A."/>
            <person name="Rosa C.A."/>
            <person name="Scheuner C."/>
            <person name="Sibirny A.A."/>
            <person name="Slot J.C."/>
            <person name="Stielow J.B."/>
            <person name="Sun H."/>
            <person name="Kurtzman C.P."/>
            <person name="Blackwell M."/>
            <person name="Grigoriev I.V."/>
            <person name="Jeffries T.W."/>
        </authorList>
    </citation>
    <scope>NUCLEOTIDE SEQUENCE [LARGE SCALE GENOMIC DNA]</scope>
    <source>
        <strain evidence="8 9">NRRL Y-2026</strain>
    </source>
</reference>
<dbReference type="PANTHER" id="PTHR43261:SF1">
    <property type="entry name" value="RIBOSOME-RELEASING FACTOR 2, MITOCHONDRIAL"/>
    <property type="match status" value="1"/>
</dbReference>
<evidence type="ECO:0000256" key="3">
    <source>
        <dbReference type="ARBA" id="ARBA00023128"/>
    </source>
</evidence>
<evidence type="ECO:0000256" key="4">
    <source>
        <dbReference type="ARBA" id="ARBA00023134"/>
    </source>
</evidence>
<feature type="domain" description="Tr-type G" evidence="7">
    <location>
        <begin position="54"/>
        <end position="344"/>
    </location>
</feature>
<dbReference type="RefSeq" id="XP_019016593.1">
    <property type="nucleotide sequence ID" value="XM_019161823.1"/>
</dbReference>
<dbReference type="CDD" id="cd03713">
    <property type="entry name" value="EFG_mtEFG_C"/>
    <property type="match status" value="1"/>
</dbReference>
<dbReference type="InterPro" id="IPR009022">
    <property type="entry name" value="EFG_III"/>
</dbReference>
<keyword evidence="4 5" id="KW-0342">GTP-binding</keyword>
<dbReference type="NCBIfam" id="TIGR00231">
    <property type="entry name" value="small_GTP"/>
    <property type="match status" value="1"/>
</dbReference>
<dbReference type="InterPro" id="IPR035647">
    <property type="entry name" value="EFG_III/V"/>
</dbReference>
<dbReference type="InterPro" id="IPR009000">
    <property type="entry name" value="Transl_B-barrel_sf"/>
</dbReference>
<dbReference type="SMART" id="SM00838">
    <property type="entry name" value="EFG_C"/>
    <property type="match status" value="1"/>
</dbReference>
<dbReference type="GO" id="GO:0032790">
    <property type="term" value="P:ribosome disassembly"/>
    <property type="evidence" value="ECO:0007669"/>
    <property type="project" value="UniProtKB-UniRule"/>
</dbReference>
<dbReference type="EMBL" id="KV454005">
    <property type="protein sequence ID" value="ODQ45480.1"/>
    <property type="molecule type" value="Genomic_DNA"/>
</dbReference>
<sequence length="886" mass="97779">MPPILKCLRGNLAALKGIRFIHSSFIPKMAAPAASNSGSSSSYESDLILKTSISAIRNIGIIAHIDAGKTTTTERLLYYSGLTNRIGNVDEGDTITDYMTQEKDRGITIQSAAVTLPWKDHKINVIDTPGHADFTFEVTRSLRVLDGAVTILDAVAGVEAQTEKVWKQAKDLNIPIIAYINKMDRDGAGYGRTVKEIVGRLGTRAILLNVPYFVKDSSQNMIFKGIVDVINKKLIIWKDADLDGKEVDVFDISNSACEYPEVHEEMLKCREAVVETLGELDESIIDNFLETEDYTQVSIPLLKKSIRHLTLESKITPILCGSSFKNIGVQPLMDAIVDYLPSPVETNPPAIISSTLGSKGHSRKTKNKKIKENAVTQSSSNSATMSVIDPKLGCVINNNKNLTTALAFKVINHPNRGLMVFVRVYSGKLQPNSTIINSRTGEKIKIGKLLVMNGDSPLEVKYLSAGNIGVITGTEEISTGDTIIAHSLTRNVTQISKAETGLKLLPIDIPPPVFSVSIEPTTVADKRKLDTSLDILLKEDPSLKLSFDEESGQSILSGMGELHLEITKDRLVTDMKVKADIGDVCVTYKETITKPVGPVTIYENGAASLNEVSESQFGISLSVLPFDGEIDDMLVNMHEFMGKKFDEETDVHYLDMNTAVVFDKDSMPPVIRKELSLEKWTLNFSYSKVINSMLSGATGALQMGGRLARMPIQNIIVYVDKWYLPEVKDVSSVSPMIKVTREAIKSALSQLKDEDFTILEPIMNVRTYVLEADIGNVSQDLMSVRNAKIMGIENESEVGTNNDAQDLHWCKKQMTETYVPFDATMQYLQNNNGVSKMVISSEAPLREMIGYLSKLRSLTKGRGLYDMELKGMERASLDRVRQILDN</sequence>
<dbReference type="SUPFAM" id="SSF52540">
    <property type="entry name" value="P-loop containing nucleoside triphosphate hydrolases"/>
    <property type="match status" value="1"/>
</dbReference>
<dbReference type="InterPro" id="IPR005225">
    <property type="entry name" value="Small_GTP-bd"/>
</dbReference>
<dbReference type="InterPro" id="IPR041095">
    <property type="entry name" value="EFG_II"/>
</dbReference>
<dbReference type="Proteomes" id="UP000094455">
    <property type="component" value="Unassembled WGS sequence"/>
</dbReference>
<dbReference type="InterPro" id="IPR000640">
    <property type="entry name" value="EFG_V-like"/>
</dbReference>
<dbReference type="AlphaFoldDB" id="A0A1E3NH55"/>
<dbReference type="InterPro" id="IPR030851">
    <property type="entry name" value="EFG2"/>
</dbReference>
<evidence type="ECO:0000313" key="9">
    <source>
        <dbReference type="Proteomes" id="UP000094455"/>
    </source>
</evidence>
<evidence type="ECO:0000256" key="2">
    <source>
        <dbReference type="ARBA" id="ARBA00022917"/>
    </source>
</evidence>
<dbReference type="Pfam" id="PF00679">
    <property type="entry name" value="EFG_C"/>
    <property type="match status" value="1"/>
</dbReference>
<dbReference type="PROSITE" id="PS51722">
    <property type="entry name" value="G_TR_2"/>
    <property type="match status" value="1"/>
</dbReference>
<dbReference type="Pfam" id="PF00009">
    <property type="entry name" value="GTP_EFTU"/>
    <property type="match status" value="1"/>
</dbReference>
<dbReference type="GeneID" id="30178510"/>
<dbReference type="GO" id="GO:0051881">
    <property type="term" value="P:regulation of mitochondrial membrane potential"/>
    <property type="evidence" value="ECO:0007669"/>
    <property type="project" value="EnsemblFungi"/>
</dbReference>
<evidence type="ECO:0000256" key="1">
    <source>
        <dbReference type="ARBA" id="ARBA00022741"/>
    </source>
</evidence>
<keyword evidence="1 5" id="KW-0547">Nucleotide-binding</keyword>
<comment type="subcellular location">
    <subcellularLocation>
        <location evidence="5">Mitochondrion</location>
    </subcellularLocation>
</comment>
<dbReference type="SUPFAM" id="SSF50447">
    <property type="entry name" value="Translation proteins"/>
    <property type="match status" value="1"/>
</dbReference>
<dbReference type="InterPro" id="IPR004161">
    <property type="entry name" value="EFTu-like_2"/>
</dbReference>
<dbReference type="InterPro" id="IPR000795">
    <property type="entry name" value="T_Tr_GTP-bd_dom"/>
</dbReference>
<dbReference type="CDD" id="cd01886">
    <property type="entry name" value="EF-G"/>
    <property type="match status" value="1"/>
</dbReference>
<gene>
    <name evidence="5" type="primary">MEF2</name>
    <name evidence="8" type="ORF">PICMEDRAFT_17949</name>
</gene>
<dbReference type="FunFam" id="3.30.70.870:FF:000002">
    <property type="entry name" value="Translation elongation factor 2"/>
    <property type="match status" value="1"/>
</dbReference>
<feature type="binding site" evidence="5">
    <location>
        <begin position="63"/>
        <end position="70"/>
    </location>
    <ligand>
        <name>GTP</name>
        <dbReference type="ChEBI" id="CHEBI:37565"/>
    </ligand>
</feature>
<dbReference type="CDD" id="cd16262">
    <property type="entry name" value="EFG_III"/>
    <property type="match status" value="1"/>
</dbReference>
<dbReference type="Gene3D" id="3.40.50.300">
    <property type="entry name" value="P-loop containing nucleotide triphosphate hydrolases"/>
    <property type="match status" value="1"/>
</dbReference>
<dbReference type="Pfam" id="PF03144">
    <property type="entry name" value="GTP_EFTU_D2"/>
    <property type="match status" value="1"/>
</dbReference>
<feature type="region of interest" description="Disordered" evidence="6">
    <location>
        <begin position="351"/>
        <end position="377"/>
    </location>
</feature>
<dbReference type="SUPFAM" id="SSF54980">
    <property type="entry name" value="EF-G C-terminal domain-like"/>
    <property type="match status" value="2"/>
</dbReference>
<evidence type="ECO:0000313" key="8">
    <source>
        <dbReference type="EMBL" id="ODQ45480.1"/>
    </source>
</evidence>
<accession>A0A1E3NH55</accession>
<dbReference type="InterPro" id="IPR035649">
    <property type="entry name" value="EFG_V"/>
</dbReference>
<name>A0A1E3NH55_9ASCO</name>
<dbReference type="InterPro" id="IPR031157">
    <property type="entry name" value="G_TR_CS"/>
</dbReference>
<organism evidence="8 9">
    <name type="scientific">Pichia membranifaciens NRRL Y-2026</name>
    <dbReference type="NCBI Taxonomy" id="763406"/>
    <lineage>
        <taxon>Eukaryota</taxon>
        <taxon>Fungi</taxon>
        <taxon>Dikarya</taxon>
        <taxon>Ascomycota</taxon>
        <taxon>Saccharomycotina</taxon>
        <taxon>Pichiomycetes</taxon>
        <taxon>Pichiales</taxon>
        <taxon>Pichiaceae</taxon>
        <taxon>Pichia</taxon>
    </lineage>
</organism>
<dbReference type="Gene3D" id="3.30.70.240">
    <property type="match status" value="1"/>
</dbReference>
<keyword evidence="2 5" id="KW-0648">Protein biosynthesis</keyword>
<keyword evidence="3 5" id="KW-0496">Mitochondrion</keyword>
<dbReference type="Gene3D" id="2.40.30.10">
    <property type="entry name" value="Translation factors"/>
    <property type="match status" value="1"/>
</dbReference>
<dbReference type="STRING" id="763406.A0A1E3NH55"/>
<keyword evidence="9" id="KW-1185">Reference proteome</keyword>
<dbReference type="HAMAP" id="MF_03059">
    <property type="entry name" value="mEF_G_2"/>
    <property type="match status" value="1"/>
</dbReference>
<dbReference type="Gene3D" id="3.30.70.870">
    <property type="entry name" value="Elongation Factor G (Translational Gtpase), domain 3"/>
    <property type="match status" value="1"/>
</dbReference>
<dbReference type="FunFam" id="3.40.50.300:FF:000514">
    <property type="entry name" value="Ribosome-releasing factor 2, mitochondrial"/>
    <property type="match status" value="1"/>
</dbReference>
<dbReference type="GO" id="GO:0032543">
    <property type="term" value="P:mitochondrial translation"/>
    <property type="evidence" value="ECO:0007669"/>
    <property type="project" value="UniProtKB-UniRule"/>
</dbReference>
<dbReference type="OrthoDB" id="198619at2759"/>
<feature type="binding site" evidence="5">
    <location>
        <begin position="181"/>
        <end position="184"/>
    </location>
    <ligand>
        <name>GTP</name>
        <dbReference type="ChEBI" id="CHEBI:37565"/>
    </ligand>
</feature>
<proteinExistence type="inferred from homology"/>
<feature type="compositionally biased region" description="Basic residues" evidence="6">
    <location>
        <begin position="360"/>
        <end position="369"/>
    </location>
</feature>
<dbReference type="PRINTS" id="PR00315">
    <property type="entry name" value="ELONGATNFCT"/>
</dbReference>